<dbReference type="GO" id="GO:0070224">
    <property type="term" value="F:sulfide:quinone oxidoreductase activity"/>
    <property type="evidence" value="ECO:0007669"/>
    <property type="project" value="TreeGrafter"/>
</dbReference>
<dbReference type="FunCoup" id="A0A1Y1MLF7">
    <property type="interactions" value="472"/>
</dbReference>
<comment type="catalytic activity">
    <reaction evidence="10">
        <text>ubiquinone-10 + hydrogen sulfide + glutathione + H(+) = S-sulfanylglutathione + ubiquinol-10</text>
        <dbReference type="Rhea" id="RHEA:62608"/>
        <dbReference type="ChEBI" id="CHEBI:15378"/>
        <dbReference type="ChEBI" id="CHEBI:29919"/>
        <dbReference type="ChEBI" id="CHEBI:46245"/>
        <dbReference type="ChEBI" id="CHEBI:57925"/>
        <dbReference type="ChEBI" id="CHEBI:58905"/>
        <dbReference type="ChEBI" id="CHEBI:64183"/>
    </reaction>
    <physiologicalReaction direction="left-to-right" evidence="10">
        <dbReference type="Rhea" id="RHEA:62609"/>
    </physiologicalReaction>
</comment>
<evidence type="ECO:0000256" key="5">
    <source>
        <dbReference type="ARBA" id="ARBA00022827"/>
    </source>
</evidence>
<dbReference type="InterPro" id="IPR015904">
    <property type="entry name" value="Sulphide_quinone_reductase"/>
</dbReference>
<evidence type="ECO:0000256" key="3">
    <source>
        <dbReference type="ARBA" id="ARBA00022630"/>
    </source>
</evidence>
<evidence type="ECO:0000256" key="4">
    <source>
        <dbReference type="ARBA" id="ARBA00022719"/>
    </source>
</evidence>
<evidence type="ECO:0000256" key="2">
    <source>
        <dbReference type="ARBA" id="ARBA00004173"/>
    </source>
</evidence>
<protein>
    <recommendedName>
        <fullName evidence="15">Sulfide:quinone oxidoreductase, mitochondrial</fullName>
        <ecNumber evidence="14">1.8.5.8</ecNumber>
    </recommendedName>
    <alternativeName>
        <fullName evidence="16">Sulfide quinone oxidoreductase</fullName>
    </alternativeName>
</protein>
<dbReference type="AlphaFoldDB" id="A0A1Y1MLF7"/>
<evidence type="ECO:0000313" key="20">
    <source>
        <dbReference type="Proteomes" id="UP000327044"/>
    </source>
</evidence>
<evidence type="ECO:0000256" key="13">
    <source>
        <dbReference type="ARBA" id="ARBA00060891"/>
    </source>
</evidence>
<dbReference type="SUPFAM" id="SSF51905">
    <property type="entry name" value="FAD/NAD(P)-binding domain"/>
    <property type="match status" value="2"/>
</dbReference>
<comment type="cofactor">
    <cofactor evidence="1">
        <name>FAD</name>
        <dbReference type="ChEBI" id="CHEBI:57692"/>
    </cofactor>
</comment>
<dbReference type="GO" id="GO:0106436">
    <property type="term" value="F:glutathione-dependent sulfide quinone oxidoreductase activity"/>
    <property type="evidence" value="ECO:0007669"/>
    <property type="project" value="UniProtKB-EC"/>
</dbReference>
<dbReference type="PANTHER" id="PTHR10632:SF2">
    <property type="entry name" value="SULFIDE:QUINONE OXIDOREDUCTASE, MITOCHONDRIAL"/>
    <property type="match status" value="1"/>
</dbReference>
<dbReference type="PRINTS" id="PR00368">
    <property type="entry name" value="FADPNR"/>
</dbReference>
<keyword evidence="3" id="KW-0285">Flavoprotein</keyword>
<dbReference type="InterPro" id="IPR023753">
    <property type="entry name" value="FAD/NAD-binding_dom"/>
</dbReference>
<keyword evidence="8" id="KW-0496">Mitochondrion</keyword>
<sequence>MLILRRTTNLKTAILRCLSTSSAPVENRKCRLLVVGGGSGGCTMAAKFGKHFNKGEIFIVEPSDTHYYQPLFTLVGGGIKKLADCGKPMKSVLPDTAKWIKDSVTEFNPQRNSVTVSRGDEITYDFMIVATGLQLNYDKIPGLVEALNVPNTGVCSNYSYKYVNRTYEILKQFKSGNAIFTYPNSPVKCPGAPQKICYIAEDFFTRNGIRDKVNITYNTSLPVLFGVKKYADALWKVVEKRNINVNLRCNLVEVKHKEKVAVFQNLDVPEQLTEMEYSMLHVTPPMSTPDSLKKCTDLVNDLGFVNVNKDTLQHFKYPNVFAIGDCSATPNSKTAASVAAQSNIVYENMKAVMENQPLKGKYNGYASCPLVTGYGKCILAEFDYDLNPLETFPISQDKEMWLMYTMKKDFMPPLYWHLMLNGKWNGPGAVRDLLHFNFSK</sequence>
<comment type="similarity">
    <text evidence="13">Belongs to the SQRD family.</text>
</comment>
<dbReference type="GO" id="GO:0048038">
    <property type="term" value="F:quinone binding"/>
    <property type="evidence" value="ECO:0007669"/>
    <property type="project" value="UniProtKB-KW"/>
</dbReference>
<evidence type="ECO:0000256" key="16">
    <source>
        <dbReference type="ARBA" id="ARBA00082958"/>
    </source>
</evidence>
<dbReference type="InterPro" id="IPR036188">
    <property type="entry name" value="FAD/NAD-bd_sf"/>
</dbReference>
<dbReference type="PANTHER" id="PTHR10632">
    <property type="entry name" value="SULFIDE:QUINONE OXIDOREDUCTASE"/>
    <property type="match status" value="1"/>
</dbReference>
<dbReference type="GO" id="GO:0005739">
    <property type="term" value="C:mitochondrion"/>
    <property type="evidence" value="ECO:0007669"/>
    <property type="project" value="UniProtKB-SubCell"/>
</dbReference>
<evidence type="ECO:0000256" key="9">
    <source>
        <dbReference type="ARBA" id="ARBA00051038"/>
    </source>
</evidence>
<evidence type="ECO:0000256" key="1">
    <source>
        <dbReference type="ARBA" id="ARBA00001974"/>
    </source>
</evidence>
<evidence type="ECO:0000256" key="7">
    <source>
        <dbReference type="ARBA" id="ARBA00023002"/>
    </source>
</evidence>
<dbReference type="FunFam" id="3.50.50.60:FF:000034">
    <property type="entry name" value="sulfide:quinone oxidoreductase, mitochondrial"/>
    <property type="match status" value="1"/>
</dbReference>
<dbReference type="Gene3D" id="3.50.50.60">
    <property type="entry name" value="FAD/NAD(P)-binding domain"/>
    <property type="match status" value="2"/>
</dbReference>
<reference evidence="19" key="3">
    <citation type="submission" date="2019-08" db="EMBL/GenBank/DDBJ databases">
        <authorList>
            <consortium name="Photinus pyralis genome working group"/>
            <person name="Fallon T.R."/>
            <person name="Sander Lower S.E."/>
            <person name="Weng J.-K."/>
        </authorList>
    </citation>
    <scope>NUCLEOTIDE SEQUENCE</scope>
    <source>
        <strain evidence="19">1611_PpyrPB1</strain>
        <tissue evidence="19">Whole body</tissue>
    </source>
</reference>
<proteinExistence type="inferred from homology"/>
<comment type="catalytic activity">
    <reaction evidence="11">
        <text>a quinone + hydrogen sulfide + glutathione + H(+) = S-sulfanylglutathione + a quinol</text>
        <dbReference type="Rhea" id="RHEA:55156"/>
        <dbReference type="ChEBI" id="CHEBI:15378"/>
        <dbReference type="ChEBI" id="CHEBI:24646"/>
        <dbReference type="ChEBI" id="CHEBI:29919"/>
        <dbReference type="ChEBI" id="CHEBI:57925"/>
        <dbReference type="ChEBI" id="CHEBI:58905"/>
        <dbReference type="ChEBI" id="CHEBI:132124"/>
        <dbReference type="EC" id="1.8.5.8"/>
    </reaction>
    <physiologicalReaction direction="left-to-right" evidence="11">
        <dbReference type="Rhea" id="RHEA:55157"/>
    </physiologicalReaction>
</comment>
<evidence type="ECO:0000259" key="17">
    <source>
        <dbReference type="Pfam" id="PF07992"/>
    </source>
</evidence>
<comment type="function">
    <text evidence="12">Catalyzes the oxidation of hydrogen sulfide with the help of a quinone, such as ubiquinone-10, giving rise to thiosulfate and ultimately to sulfane (molecular sulfur) atoms. Requires an additional electron acceptor; can use sulfite, sulfide or cyanide (in vitro). It is believed the in vivo electron acceptor is glutathione.</text>
</comment>
<evidence type="ECO:0000256" key="14">
    <source>
        <dbReference type="ARBA" id="ARBA00066447"/>
    </source>
</evidence>
<reference evidence="19 20" key="2">
    <citation type="journal article" date="2018" name="Elife">
        <title>Firefly genomes illuminate parallel origins of bioluminescence in beetles.</title>
        <authorList>
            <person name="Fallon T.R."/>
            <person name="Lower S.E."/>
            <person name="Chang C.H."/>
            <person name="Bessho-Uehara M."/>
            <person name="Martin G.J."/>
            <person name="Bewick A.J."/>
            <person name="Behringer M."/>
            <person name="Debat H.J."/>
            <person name="Wong I."/>
            <person name="Day J.C."/>
            <person name="Suvorov A."/>
            <person name="Silva C.J."/>
            <person name="Stanger-Hall K.F."/>
            <person name="Hall D.W."/>
            <person name="Schmitz R.J."/>
            <person name="Nelson D.R."/>
            <person name="Lewis S.M."/>
            <person name="Shigenobu S."/>
            <person name="Bybee S.M."/>
            <person name="Larracuente A.M."/>
            <person name="Oba Y."/>
            <person name="Weng J.K."/>
        </authorList>
    </citation>
    <scope>NUCLEOTIDE SEQUENCE [LARGE SCALE GENOMIC DNA]</scope>
    <source>
        <strain evidence="19">1611_PpyrPB1</strain>
        <tissue evidence="19">Whole body</tissue>
    </source>
</reference>
<evidence type="ECO:0000256" key="6">
    <source>
        <dbReference type="ARBA" id="ARBA00022946"/>
    </source>
</evidence>
<dbReference type="OrthoDB" id="5376590at2759"/>
<evidence type="ECO:0000256" key="11">
    <source>
        <dbReference type="ARBA" id="ARBA00052986"/>
    </source>
</evidence>
<dbReference type="EMBL" id="VVIM01000001">
    <property type="protein sequence ID" value="KAB0803914.1"/>
    <property type="molecule type" value="Genomic_DNA"/>
</dbReference>
<feature type="domain" description="FAD/NAD(P)-binding" evidence="17">
    <location>
        <begin position="31"/>
        <end position="143"/>
    </location>
</feature>
<reference evidence="18" key="1">
    <citation type="journal article" date="2016" name="Sci. Rep.">
        <title>Molecular characterization of firefly nuptial gifts: a multi-omics approach sheds light on postcopulatory sexual selection.</title>
        <authorList>
            <person name="Al-Wathiqui N."/>
            <person name="Fallon T.R."/>
            <person name="South A."/>
            <person name="Weng J.K."/>
            <person name="Lewis S.M."/>
        </authorList>
    </citation>
    <scope>NUCLEOTIDE SEQUENCE</scope>
</reference>
<organism evidence="18">
    <name type="scientific">Photinus pyralis</name>
    <name type="common">Common eastern firefly</name>
    <name type="synonym">Lampyris pyralis</name>
    <dbReference type="NCBI Taxonomy" id="7054"/>
    <lineage>
        <taxon>Eukaryota</taxon>
        <taxon>Metazoa</taxon>
        <taxon>Ecdysozoa</taxon>
        <taxon>Arthropoda</taxon>
        <taxon>Hexapoda</taxon>
        <taxon>Insecta</taxon>
        <taxon>Pterygota</taxon>
        <taxon>Neoptera</taxon>
        <taxon>Endopterygota</taxon>
        <taxon>Coleoptera</taxon>
        <taxon>Polyphaga</taxon>
        <taxon>Elateriformia</taxon>
        <taxon>Elateroidea</taxon>
        <taxon>Lampyridae</taxon>
        <taxon>Lampyrinae</taxon>
        <taxon>Photinus</taxon>
    </lineage>
</organism>
<keyword evidence="20" id="KW-1185">Reference proteome</keyword>
<dbReference type="Pfam" id="PF07992">
    <property type="entry name" value="Pyr_redox_2"/>
    <property type="match status" value="1"/>
</dbReference>
<evidence type="ECO:0000256" key="12">
    <source>
        <dbReference type="ARBA" id="ARBA00059167"/>
    </source>
</evidence>
<dbReference type="InParanoid" id="A0A1Y1MLF7"/>
<name>A0A1Y1MLF7_PHOPY</name>
<dbReference type="GO" id="GO:0071949">
    <property type="term" value="F:FAD binding"/>
    <property type="evidence" value="ECO:0007669"/>
    <property type="project" value="TreeGrafter"/>
</dbReference>
<dbReference type="Proteomes" id="UP000327044">
    <property type="component" value="Unassembled WGS sequence"/>
</dbReference>
<dbReference type="GO" id="GO:0070221">
    <property type="term" value="P:sulfide oxidation, using sulfide:quinone oxidoreductase"/>
    <property type="evidence" value="ECO:0007669"/>
    <property type="project" value="TreeGrafter"/>
</dbReference>
<comment type="catalytic activity">
    <reaction evidence="9">
        <text>ubiquinone-10 + hydrogen sulfide + sulfite + 2 H(+) = ubiquinol-10 + thiosulfate</text>
        <dbReference type="Rhea" id="RHEA:38359"/>
        <dbReference type="ChEBI" id="CHEBI:15378"/>
        <dbReference type="ChEBI" id="CHEBI:17359"/>
        <dbReference type="ChEBI" id="CHEBI:29919"/>
        <dbReference type="ChEBI" id="CHEBI:33542"/>
        <dbReference type="ChEBI" id="CHEBI:46245"/>
        <dbReference type="ChEBI" id="CHEBI:64183"/>
    </reaction>
    <physiologicalReaction direction="left-to-right" evidence="9">
        <dbReference type="Rhea" id="RHEA:38360"/>
    </physiologicalReaction>
</comment>
<keyword evidence="6" id="KW-0809">Transit peptide</keyword>
<accession>A0A1Y1MLF7</accession>
<keyword evidence="7" id="KW-0560">Oxidoreductase</keyword>
<comment type="subcellular location">
    <subcellularLocation>
        <location evidence="2">Mitochondrion</location>
    </subcellularLocation>
</comment>
<evidence type="ECO:0000313" key="19">
    <source>
        <dbReference type="EMBL" id="KAB0803914.1"/>
    </source>
</evidence>
<evidence type="ECO:0000256" key="10">
    <source>
        <dbReference type="ARBA" id="ARBA00052810"/>
    </source>
</evidence>
<gene>
    <name evidence="19" type="ORF">PPYR_00884</name>
</gene>
<dbReference type="EC" id="1.8.5.8" evidence="14"/>
<evidence type="ECO:0000256" key="15">
    <source>
        <dbReference type="ARBA" id="ARBA00070160"/>
    </source>
</evidence>
<dbReference type="EMBL" id="GEZM01029788">
    <property type="protein sequence ID" value="JAV85928.1"/>
    <property type="molecule type" value="Transcribed_RNA"/>
</dbReference>
<keyword evidence="4" id="KW-0874">Quinone</keyword>
<evidence type="ECO:0000256" key="8">
    <source>
        <dbReference type="ARBA" id="ARBA00023128"/>
    </source>
</evidence>
<evidence type="ECO:0000313" key="18">
    <source>
        <dbReference type="EMBL" id="JAV85928.1"/>
    </source>
</evidence>
<keyword evidence="5" id="KW-0274">FAD</keyword>